<dbReference type="EC" id="3.5.2.6" evidence="3"/>
<evidence type="ECO:0000256" key="2">
    <source>
        <dbReference type="ARBA" id="ARBA00009009"/>
    </source>
</evidence>
<evidence type="ECO:0000313" key="5">
    <source>
        <dbReference type="EMBL" id="GGA02729.1"/>
    </source>
</evidence>
<evidence type="ECO:0000313" key="6">
    <source>
        <dbReference type="Proteomes" id="UP000603317"/>
    </source>
</evidence>
<dbReference type="RefSeq" id="WP_229658085.1">
    <property type="nucleotide sequence ID" value="NZ_BMID01000001.1"/>
</dbReference>
<comment type="catalytic activity">
    <reaction evidence="1">
        <text>a beta-lactam + H2O = a substituted beta-amino acid</text>
        <dbReference type="Rhea" id="RHEA:20401"/>
        <dbReference type="ChEBI" id="CHEBI:15377"/>
        <dbReference type="ChEBI" id="CHEBI:35627"/>
        <dbReference type="ChEBI" id="CHEBI:140347"/>
        <dbReference type="EC" id="3.5.2.6"/>
    </reaction>
</comment>
<evidence type="ECO:0000256" key="3">
    <source>
        <dbReference type="ARBA" id="ARBA00012865"/>
    </source>
</evidence>
<dbReference type="PRINTS" id="PR00118">
    <property type="entry name" value="BLACTAMASEA"/>
</dbReference>
<dbReference type="PANTHER" id="PTHR35333:SF3">
    <property type="entry name" value="BETA-LACTAMASE-TYPE TRANSPEPTIDASE FOLD CONTAINING PROTEIN"/>
    <property type="match status" value="1"/>
</dbReference>
<dbReference type="InterPro" id="IPR045155">
    <property type="entry name" value="Beta-lactam_cat"/>
</dbReference>
<organism evidence="5 6">
    <name type="scientific">Blastomonas marina</name>
    <dbReference type="NCBI Taxonomy" id="1867408"/>
    <lineage>
        <taxon>Bacteria</taxon>
        <taxon>Pseudomonadati</taxon>
        <taxon>Pseudomonadota</taxon>
        <taxon>Alphaproteobacteria</taxon>
        <taxon>Sphingomonadales</taxon>
        <taxon>Sphingomonadaceae</taxon>
        <taxon>Blastomonas</taxon>
    </lineage>
</organism>
<proteinExistence type="inferred from homology"/>
<dbReference type="InterPro" id="IPR000871">
    <property type="entry name" value="Beta-lactam_class-A"/>
</dbReference>
<dbReference type="NCBIfam" id="NF033103">
    <property type="entry name" value="bla_class_A"/>
    <property type="match status" value="1"/>
</dbReference>
<evidence type="ECO:0000256" key="1">
    <source>
        <dbReference type="ARBA" id="ARBA00001526"/>
    </source>
</evidence>
<keyword evidence="6" id="KW-1185">Reference proteome</keyword>
<comment type="similarity">
    <text evidence="2">Belongs to the class-A beta-lactamase family.</text>
</comment>
<name>A0ABQ1F854_9SPHN</name>
<feature type="domain" description="Beta-lactamase class A catalytic" evidence="4">
    <location>
        <begin position="72"/>
        <end position="331"/>
    </location>
</feature>
<dbReference type="InterPro" id="IPR012338">
    <property type="entry name" value="Beta-lactam/transpept-like"/>
</dbReference>
<protein>
    <recommendedName>
        <fullName evidence="3">beta-lactamase</fullName>
        <ecNumber evidence="3">3.5.2.6</ecNumber>
    </recommendedName>
</protein>
<dbReference type="PANTHER" id="PTHR35333">
    <property type="entry name" value="BETA-LACTAMASE"/>
    <property type="match status" value="1"/>
</dbReference>
<accession>A0ABQ1F854</accession>
<reference evidence="6" key="1">
    <citation type="journal article" date="2019" name="Int. J. Syst. Evol. Microbiol.">
        <title>The Global Catalogue of Microorganisms (GCM) 10K type strain sequencing project: providing services to taxonomists for standard genome sequencing and annotation.</title>
        <authorList>
            <consortium name="The Broad Institute Genomics Platform"/>
            <consortium name="The Broad Institute Genome Sequencing Center for Infectious Disease"/>
            <person name="Wu L."/>
            <person name="Ma J."/>
        </authorList>
    </citation>
    <scope>NUCLEOTIDE SEQUENCE [LARGE SCALE GENOMIC DNA]</scope>
    <source>
        <strain evidence="6">CGMCC 1.15297</strain>
    </source>
</reference>
<dbReference type="EMBL" id="BMID01000001">
    <property type="protein sequence ID" value="GGA02729.1"/>
    <property type="molecule type" value="Genomic_DNA"/>
</dbReference>
<dbReference type="Pfam" id="PF13354">
    <property type="entry name" value="Beta-lactamase2"/>
    <property type="match status" value="1"/>
</dbReference>
<dbReference type="SUPFAM" id="SSF56601">
    <property type="entry name" value="beta-lactamase/transpeptidase-like"/>
    <property type="match status" value="1"/>
</dbReference>
<evidence type="ECO:0000259" key="4">
    <source>
        <dbReference type="Pfam" id="PF13354"/>
    </source>
</evidence>
<gene>
    <name evidence="5" type="ORF">GCM10010923_09440</name>
</gene>
<sequence>MSHAVRFIAVLFPVLGIAALAVLVLPRMSAQAKDPVAEEAEALIEVELPTPEEAALDRRLNEIGSKFAGQVGIAVRPVESDRTMHYRGLEPFPQQSVTKTWVALAAFRQVDEGKLALDEPRIVRREDLTLFHQPIRAEVLRKGSVSTDYADLLDRALTRSDNTANDVILRRVGGPDAVQGTLDKLGLGSIRFGTDERTKQSATAGLTWQQAYSLERNFYDARDAVPDEDRRAAYEGYLADPIDGAPPVAVVAALARLAKGELLSDDSTERFLKILSETRSGPNRLKGGLPPGWTIAHKTGTGQALVHEQTGYNDIGLITAPDGRRYAVAVMIARTEQRVPERMAMMHEVVAAVVEYHEATSLPD</sequence>
<comment type="caution">
    <text evidence="5">The sequence shown here is derived from an EMBL/GenBank/DDBJ whole genome shotgun (WGS) entry which is preliminary data.</text>
</comment>
<dbReference type="Proteomes" id="UP000603317">
    <property type="component" value="Unassembled WGS sequence"/>
</dbReference>
<dbReference type="Gene3D" id="3.40.710.10">
    <property type="entry name" value="DD-peptidase/beta-lactamase superfamily"/>
    <property type="match status" value="1"/>
</dbReference>